<accession>A0A2J6RZT5</accession>
<dbReference type="Proteomes" id="UP000235786">
    <property type="component" value="Unassembled WGS sequence"/>
</dbReference>
<evidence type="ECO:0000313" key="3">
    <source>
        <dbReference type="Proteomes" id="UP000235786"/>
    </source>
</evidence>
<protein>
    <submittedName>
        <fullName evidence="2">Uncharacterized protein</fullName>
    </submittedName>
</protein>
<dbReference type="EMBL" id="KZ613941">
    <property type="protein sequence ID" value="PMD44023.1"/>
    <property type="molecule type" value="Genomic_DNA"/>
</dbReference>
<reference evidence="2 3" key="1">
    <citation type="submission" date="2016-04" db="EMBL/GenBank/DDBJ databases">
        <title>A degradative enzymes factory behind the ericoid mycorrhizal symbiosis.</title>
        <authorList>
            <consortium name="DOE Joint Genome Institute"/>
            <person name="Martino E."/>
            <person name="Morin E."/>
            <person name="Grelet G."/>
            <person name="Kuo A."/>
            <person name="Kohler A."/>
            <person name="Daghino S."/>
            <person name="Barry K."/>
            <person name="Choi C."/>
            <person name="Cichocki N."/>
            <person name="Clum A."/>
            <person name="Copeland A."/>
            <person name="Hainaut M."/>
            <person name="Haridas S."/>
            <person name="Labutti K."/>
            <person name="Lindquist E."/>
            <person name="Lipzen A."/>
            <person name="Khouja H.-R."/>
            <person name="Murat C."/>
            <person name="Ohm R."/>
            <person name="Olson A."/>
            <person name="Spatafora J."/>
            <person name="Veneault-Fourrey C."/>
            <person name="Henrissat B."/>
            <person name="Grigoriev I."/>
            <person name="Martin F."/>
            <person name="Perotto S."/>
        </authorList>
    </citation>
    <scope>NUCLEOTIDE SEQUENCE [LARGE SCALE GENOMIC DNA]</scope>
    <source>
        <strain evidence="2 3">F</strain>
    </source>
</reference>
<proteinExistence type="predicted"/>
<organism evidence="2 3">
    <name type="scientific">Hyaloscypha variabilis (strain UAMH 11265 / GT02V1 / F)</name>
    <name type="common">Meliniomyces variabilis</name>
    <dbReference type="NCBI Taxonomy" id="1149755"/>
    <lineage>
        <taxon>Eukaryota</taxon>
        <taxon>Fungi</taxon>
        <taxon>Dikarya</taxon>
        <taxon>Ascomycota</taxon>
        <taxon>Pezizomycotina</taxon>
        <taxon>Leotiomycetes</taxon>
        <taxon>Helotiales</taxon>
        <taxon>Hyaloscyphaceae</taxon>
        <taxon>Hyaloscypha</taxon>
        <taxon>Hyaloscypha variabilis</taxon>
    </lineage>
</organism>
<feature type="region of interest" description="Disordered" evidence="1">
    <location>
        <begin position="77"/>
        <end position="102"/>
    </location>
</feature>
<evidence type="ECO:0000313" key="2">
    <source>
        <dbReference type="EMBL" id="PMD44023.1"/>
    </source>
</evidence>
<sequence length="122" mass="13313">MRLLQSGSLGLWDPGSACGWELDTARMTSSHVGRVDQRVCWMASIWSTTLRNMQLSLSLEAADLAVPFCPTPYARARDQSGGWGTSHPALAANKSRRPKNPPFSRIASFADEEAICVMTTIS</sequence>
<dbReference type="AlphaFoldDB" id="A0A2J6RZT5"/>
<gene>
    <name evidence="2" type="ORF">L207DRAFT_508796</name>
</gene>
<keyword evidence="3" id="KW-1185">Reference proteome</keyword>
<name>A0A2J6RZT5_HYAVF</name>
<evidence type="ECO:0000256" key="1">
    <source>
        <dbReference type="SAM" id="MobiDB-lite"/>
    </source>
</evidence>